<feature type="transmembrane region" description="Helical" evidence="1">
    <location>
        <begin position="66"/>
        <end position="88"/>
    </location>
</feature>
<keyword evidence="1" id="KW-0472">Membrane</keyword>
<reference evidence="2 3" key="1">
    <citation type="journal article" date="2019" name="Int. J. Syst. Evol. Microbiol.">
        <title>The Global Catalogue of Microorganisms (GCM) 10K type strain sequencing project: providing services to taxonomists for standard genome sequencing and annotation.</title>
        <authorList>
            <consortium name="The Broad Institute Genomics Platform"/>
            <consortium name="The Broad Institute Genome Sequencing Center for Infectious Disease"/>
            <person name="Wu L."/>
            <person name="Ma J."/>
        </authorList>
    </citation>
    <scope>NUCLEOTIDE SEQUENCE [LARGE SCALE GENOMIC DNA]</scope>
    <source>
        <strain evidence="2 3">JCM 15089</strain>
    </source>
</reference>
<dbReference type="EMBL" id="BAAADD010000005">
    <property type="protein sequence ID" value="GAA0572309.1"/>
    <property type="molecule type" value="Genomic_DNA"/>
</dbReference>
<keyword evidence="1" id="KW-1133">Transmembrane helix</keyword>
<gene>
    <name evidence="2" type="ORF">GCM10008942_21270</name>
</gene>
<dbReference type="RefSeq" id="WP_208393816.1">
    <property type="nucleotide sequence ID" value="NZ_BAAADD010000005.1"/>
</dbReference>
<keyword evidence="1" id="KW-0812">Transmembrane</keyword>
<dbReference type="Proteomes" id="UP001499951">
    <property type="component" value="Unassembled WGS sequence"/>
</dbReference>
<name>A0ABN1ERB2_9PROT</name>
<dbReference type="Pfam" id="PF12663">
    <property type="entry name" value="DUF3788"/>
    <property type="match status" value="1"/>
</dbReference>
<organism evidence="2 3">
    <name type="scientific">Rhizomicrobium electricum</name>
    <dbReference type="NCBI Taxonomy" id="480070"/>
    <lineage>
        <taxon>Bacteria</taxon>
        <taxon>Pseudomonadati</taxon>
        <taxon>Pseudomonadota</taxon>
        <taxon>Alphaproteobacteria</taxon>
        <taxon>Micropepsales</taxon>
        <taxon>Micropepsaceae</taxon>
        <taxon>Rhizomicrobium</taxon>
    </lineage>
</organism>
<evidence type="ECO:0000256" key="1">
    <source>
        <dbReference type="SAM" id="Phobius"/>
    </source>
</evidence>
<evidence type="ECO:0000313" key="3">
    <source>
        <dbReference type="Proteomes" id="UP001499951"/>
    </source>
</evidence>
<protein>
    <recommendedName>
        <fullName evidence="4">DUF3788 domain-containing protein</fullName>
    </recommendedName>
</protein>
<dbReference type="InterPro" id="IPR024265">
    <property type="entry name" value="DUF3788"/>
</dbReference>
<evidence type="ECO:0008006" key="4">
    <source>
        <dbReference type="Google" id="ProtNLM"/>
    </source>
</evidence>
<sequence>MTGGAERKDVTPPTTAELHAALGNSTSAWPQILSGLEEQFGPLVQEWRPSELAFGRMCLVRRRDKTIVYLMPMAGRLLVGVVLNGYAFQLAMRSDLRPAIKQMLADTKPTAEGRGIRFVVKTEADIAEVLTLAQCTVAAED</sequence>
<comment type="caution">
    <text evidence="2">The sequence shown here is derived from an EMBL/GenBank/DDBJ whole genome shotgun (WGS) entry which is preliminary data.</text>
</comment>
<accession>A0ABN1ERB2</accession>
<proteinExistence type="predicted"/>
<evidence type="ECO:0000313" key="2">
    <source>
        <dbReference type="EMBL" id="GAA0572309.1"/>
    </source>
</evidence>
<keyword evidence="3" id="KW-1185">Reference proteome</keyword>